<dbReference type="AlphaFoldDB" id="A0A1Y3ATA2"/>
<name>A0A1Y3ATA2_EURMA</name>
<proteinExistence type="predicted"/>
<sequence>MFDGLRSRCMIPRLCIYWIALQIWMKIFDHLIRLAKVCNEHNSIWIHRTLPSRKEQVDNCEESSIDCSGDS</sequence>
<gene>
    <name evidence="1" type="ORF">BLA29_014726</name>
</gene>
<organism evidence="1 2">
    <name type="scientific">Euroglyphus maynei</name>
    <name type="common">Mayne's house dust mite</name>
    <dbReference type="NCBI Taxonomy" id="6958"/>
    <lineage>
        <taxon>Eukaryota</taxon>
        <taxon>Metazoa</taxon>
        <taxon>Ecdysozoa</taxon>
        <taxon>Arthropoda</taxon>
        <taxon>Chelicerata</taxon>
        <taxon>Arachnida</taxon>
        <taxon>Acari</taxon>
        <taxon>Acariformes</taxon>
        <taxon>Sarcoptiformes</taxon>
        <taxon>Astigmata</taxon>
        <taxon>Psoroptidia</taxon>
        <taxon>Analgoidea</taxon>
        <taxon>Pyroglyphidae</taxon>
        <taxon>Pyroglyphinae</taxon>
        <taxon>Euroglyphus</taxon>
    </lineage>
</organism>
<reference evidence="1 2" key="1">
    <citation type="submission" date="2017-03" db="EMBL/GenBank/DDBJ databases">
        <title>Genome Survey of Euroglyphus maynei.</title>
        <authorList>
            <person name="Arlian L.G."/>
            <person name="Morgan M.S."/>
            <person name="Rider S.D."/>
        </authorList>
    </citation>
    <scope>NUCLEOTIDE SEQUENCE [LARGE SCALE GENOMIC DNA]</scope>
    <source>
        <strain evidence="1">Arlian Lab</strain>
        <tissue evidence="1">Whole body</tissue>
    </source>
</reference>
<evidence type="ECO:0000313" key="1">
    <source>
        <dbReference type="EMBL" id="OTF71702.1"/>
    </source>
</evidence>
<protein>
    <submittedName>
        <fullName evidence="1">Uncharacterized protein</fullName>
    </submittedName>
</protein>
<comment type="caution">
    <text evidence="1">The sequence shown here is derived from an EMBL/GenBank/DDBJ whole genome shotgun (WGS) entry which is preliminary data.</text>
</comment>
<dbReference type="Proteomes" id="UP000194236">
    <property type="component" value="Unassembled WGS sequence"/>
</dbReference>
<evidence type="ECO:0000313" key="2">
    <source>
        <dbReference type="Proteomes" id="UP000194236"/>
    </source>
</evidence>
<dbReference type="EMBL" id="MUJZ01059656">
    <property type="protein sequence ID" value="OTF71702.1"/>
    <property type="molecule type" value="Genomic_DNA"/>
</dbReference>
<feature type="non-terminal residue" evidence="1">
    <location>
        <position position="71"/>
    </location>
</feature>
<accession>A0A1Y3ATA2</accession>
<keyword evidence="2" id="KW-1185">Reference proteome</keyword>